<name>E6QNC6_9ZZZZ</name>
<reference evidence="1" key="1">
    <citation type="submission" date="2009-10" db="EMBL/GenBank/DDBJ databases">
        <title>Diversity of trophic interactions inside an arsenic-rich microbial ecosystem.</title>
        <authorList>
            <person name="Bertin P.N."/>
            <person name="Heinrich-Salmeron A."/>
            <person name="Pelletier E."/>
            <person name="Goulhen-Chollet F."/>
            <person name="Arsene-Ploetze F."/>
            <person name="Gallien S."/>
            <person name="Calteau A."/>
            <person name="Vallenet D."/>
            <person name="Casiot C."/>
            <person name="Chane-Woon-Ming B."/>
            <person name="Giloteaux L."/>
            <person name="Barakat M."/>
            <person name="Bonnefoy V."/>
            <person name="Bruneel O."/>
            <person name="Chandler M."/>
            <person name="Cleiss J."/>
            <person name="Duran R."/>
            <person name="Elbaz-Poulichet F."/>
            <person name="Fonknechten N."/>
            <person name="Lauga B."/>
            <person name="Mornico D."/>
            <person name="Ortet P."/>
            <person name="Schaeffer C."/>
            <person name="Siguier P."/>
            <person name="Alexander Thil Smith A."/>
            <person name="Van Dorsselaer A."/>
            <person name="Weissenbach J."/>
            <person name="Medigue C."/>
            <person name="Le Paslier D."/>
        </authorList>
    </citation>
    <scope>NUCLEOTIDE SEQUENCE</scope>
</reference>
<gene>
    <name evidence="1" type="ORF">CARN6_2249</name>
</gene>
<dbReference type="EMBL" id="CABQ01000263">
    <property type="protein sequence ID" value="CBI08747.1"/>
    <property type="molecule type" value="Genomic_DNA"/>
</dbReference>
<comment type="caution">
    <text evidence="1">The sequence shown here is derived from an EMBL/GenBank/DDBJ whole genome shotgun (WGS) entry which is preliminary data.</text>
</comment>
<protein>
    <submittedName>
        <fullName evidence="1">Uncharacterized protein</fullName>
    </submittedName>
</protein>
<proteinExistence type="predicted"/>
<sequence>MGRRDVFGGQSCAVAEEELFHLFDEEGLRLWGPGLEAVFVEQHLLALDPLVPSLAGDAFVDFLTEFRVEGRFVEALHLLFVARAKDHMCHG</sequence>
<accession>E6QNC6</accession>
<evidence type="ECO:0000313" key="1">
    <source>
        <dbReference type="EMBL" id="CBI08747.1"/>
    </source>
</evidence>
<dbReference type="AlphaFoldDB" id="E6QNC6"/>
<organism evidence="1">
    <name type="scientific">mine drainage metagenome</name>
    <dbReference type="NCBI Taxonomy" id="410659"/>
    <lineage>
        <taxon>unclassified sequences</taxon>
        <taxon>metagenomes</taxon>
        <taxon>ecological metagenomes</taxon>
    </lineage>
</organism>